<dbReference type="Gene3D" id="3.40.50.1260">
    <property type="entry name" value="Phosphoglycerate kinase, N-terminal domain"/>
    <property type="match status" value="2"/>
</dbReference>
<evidence type="ECO:0000256" key="12">
    <source>
        <dbReference type="PIRSR" id="PIRSR000724-2"/>
    </source>
</evidence>
<dbReference type="SUPFAM" id="SSF53748">
    <property type="entry name" value="Phosphoglycerate kinase"/>
    <property type="match status" value="1"/>
</dbReference>
<gene>
    <name evidence="11 14" type="primary">pgk</name>
    <name evidence="14" type="ORF">DRP43_00350</name>
</gene>
<dbReference type="PIRSF" id="PIRSF000724">
    <property type="entry name" value="Pgk"/>
    <property type="match status" value="1"/>
</dbReference>
<dbReference type="GO" id="GO:0006094">
    <property type="term" value="P:gluconeogenesis"/>
    <property type="evidence" value="ECO:0007669"/>
    <property type="project" value="TreeGrafter"/>
</dbReference>
<dbReference type="PANTHER" id="PTHR11406:SF23">
    <property type="entry name" value="PHOSPHOGLYCERATE KINASE 1, CHLOROPLASTIC-RELATED"/>
    <property type="match status" value="1"/>
</dbReference>
<evidence type="ECO:0000256" key="1">
    <source>
        <dbReference type="ARBA" id="ARBA00000642"/>
    </source>
</evidence>
<dbReference type="EC" id="2.7.2.3" evidence="5 11"/>
<keyword evidence="9 11" id="KW-0418">Kinase</keyword>
<comment type="subcellular location">
    <subcellularLocation>
        <location evidence="11">Cytoplasm</location>
    </subcellularLocation>
</comment>
<feature type="binding site" evidence="11 12">
    <location>
        <position position="205"/>
    </location>
    <ligand>
        <name>ATP</name>
        <dbReference type="ChEBI" id="CHEBI:30616"/>
    </ligand>
</feature>
<dbReference type="GO" id="GO:0043531">
    <property type="term" value="F:ADP binding"/>
    <property type="evidence" value="ECO:0007669"/>
    <property type="project" value="TreeGrafter"/>
</dbReference>
<dbReference type="EMBL" id="QNBD01000009">
    <property type="protein sequence ID" value="RKX72581.1"/>
    <property type="molecule type" value="Genomic_DNA"/>
</dbReference>
<keyword evidence="7 11" id="KW-0808">Transferase</keyword>
<keyword evidence="8 11" id="KW-0547">Nucleotide-binding</keyword>
<comment type="subunit">
    <text evidence="4 11">Monomer.</text>
</comment>
<dbReference type="FunFam" id="3.40.50.1260:FF:000006">
    <property type="entry name" value="Phosphoglycerate kinase"/>
    <property type="match status" value="1"/>
</dbReference>
<name>A0A660SR33_UNCT6</name>
<dbReference type="PROSITE" id="PS00111">
    <property type="entry name" value="PGLYCERATE_KINASE"/>
    <property type="match status" value="1"/>
</dbReference>
<dbReference type="GO" id="GO:0006096">
    <property type="term" value="P:glycolytic process"/>
    <property type="evidence" value="ECO:0007669"/>
    <property type="project" value="UniProtKB-UniRule"/>
</dbReference>
<feature type="binding site" evidence="11">
    <location>
        <position position="296"/>
    </location>
    <ligand>
        <name>ATP</name>
        <dbReference type="ChEBI" id="CHEBI:30616"/>
    </ligand>
</feature>
<evidence type="ECO:0000256" key="3">
    <source>
        <dbReference type="ARBA" id="ARBA00008982"/>
    </source>
</evidence>
<comment type="catalytic activity">
    <reaction evidence="1 11 13">
        <text>(2R)-3-phosphoglycerate + ATP = (2R)-3-phospho-glyceroyl phosphate + ADP</text>
        <dbReference type="Rhea" id="RHEA:14801"/>
        <dbReference type="ChEBI" id="CHEBI:30616"/>
        <dbReference type="ChEBI" id="CHEBI:57604"/>
        <dbReference type="ChEBI" id="CHEBI:58272"/>
        <dbReference type="ChEBI" id="CHEBI:456216"/>
        <dbReference type="EC" id="2.7.2.3"/>
    </reaction>
</comment>
<keyword evidence="11" id="KW-0963">Cytoplasm</keyword>
<dbReference type="Proteomes" id="UP000271125">
    <property type="component" value="Unassembled WGS sequence"/>
</dbReference>
<evidence type="ECO:0000256" key="4">
    <source>
        <dbReference type="ARBA" id="ARBA00011245"/>
    </source>
</evidence>
<comment type="caution">
    <text evidence="14">The sequence shown here is derived from an EMBL/GenBank/DDBJ whole genome shotgun (WGS) entry which is preliminary data.</text>
</comment>
<dbReference type="PANTHER" id="PTHR11406">
    <property type="entry name" value="PHOSPHOGLYCERATE KINASE"/>
    <property type="match status" value="1"/>
</dbReference>
<evidence type="ECO:0000256" key="8">
    <source>
        <dbReference type="ARBA" id="ARBA00022741"/>
    </source>
</evidence>
<evidence type="ECO:0000256" key="5">
    <source>
        <dbReference type="ARBA" id="ARBA00013061"/>
    </source>
</evidence>
<sequence length="400" mass="44566">MNVLTIDKYKNYSNKRVLIRCDFNVPLKRSGEIEDSTRITKTLETINYLLDMGAAKVILMSHLGEPGGKRDESLSLKPVKDKLEKLLKQEITFIEDITEEKSINISKDKTSNRIILLENLRFYPGETKDNKKFAKILSKYADIYINEAFSVSHRKHASVHAIGEFIDLKIAGFQMEKEITYFNKYINDPKRPFVAIIGGAKISSKIDVMINLINKVDQMIIGGAMAFTFLKSQGIDIGKSLFEKSKLDLAEKIIKKAGQSEVMLLLPEDVVIANNIDKPGKMKTVEIHKIPDNKMGMDIGEATIKKYKSALIGAKTIIWNGPMGVFENDEFKTGTYEIAKAIAKESKKGAISIVGGGDTISAVNKFKMTKKFNHISTGGGASLDFMSGKSMPGIEILIRK</sequence>
<evidence type="ECO:0000256" key="6">
    <source>
        <dbReference type="ARBA" id="ARBA00016471"/>
    </source>
</evidence>
<feature type="binding site" evidence="11 12">
    <location>
        <position position="327"/>
    </location>
    <ligand>
        <name>ATP</name>
        <dbReference type="ChEBI" id="CHEBI:30616"/>
    </ligand>
</feature>
<evidence type="ECO:0000256" key="13">
    <source>
        <dbReference type="RuleBase" id="RU000532"/>
    </source>
</evidence>
<dbReference type="Pfam" id="PF00162">
    <property type="entry name" value="PGK"/>
    <property type="match status" value="1"/>
</dbReference>
<dbReference type="InterPro" id="IPR036043">
    <property type="entry name" value="Phosphoglycerate_kinase_sf"/>
</dbReference>
<dbReference type="InterPro" id="IPR001576">
    <property type="entry name" value="Phosphoglycerate_kinase"/>
</dbReference>
<comment type="pathway">
    <text evidence="2 11">Carbohydrate degradation; glycolysis; pyruvate from D-glyceraldehyde 3-phosphate: step 2/5.</text>
</comment>
<feature type="binding site" evidence="11">
    <location>
        <position position="121"/>
    </location>
    <ligand>
        <name>substrate</name>
    </ligand>
</feature>
<dbReference type="HAMAP" id="MF_00145">
    <property type="entry name" value="Phosphoglyc_kinase"/>
    <property type="match status" value="1"/>
</dbReference>
<reference evidence="14 15" key="1">
    <citation type="submission" date="2018-06" db="EMBL/GenBank/DDBJ databases">
        <title>Extensive metabolic versatility and redundancy in microbially diverse, dynamic hydrothermal sediments.</title>
        <authorList>
            <person name="Dombrowski N."/>
            <person name="Teske A."/>
            <person name="Baker B.J."/>
        </authorList>
    </citation>
    <scope>NUCLEOTIDE SEQUENCE [LARGE SCALE GENOMIC DNA]</scope>
    <source>
        <strain evidence="14">B10_G13</strain>
    </source>
</reference>
<feature type="binding site" evidence="11">
    <location>
        <position position="38"/>
    </location>
    <ligand>
        <name>substrate</name>
    </ligand>
</feature>
<evidence type="ECO:0000313" key="14">
    <source>
        <dbReference type="EMBL" id="RKX72581.1"/>
    </source>
</evidence>
<dbReference type="InterPro" id="IPR015911">
    <property type="entry name" value="Phosphoglycerate_kinase_CS"/>
</dbReference>
<evidence type="ECO:0000256" key="10">
    <source>
        <dbReference type="ARBA" id="ARBA00022840"/>
    </source>
</evidence>
<feature type="binding site" evidence="11">
    <location>
        <begin position="22"/>
        <end position="24"/>
    </location>
    <ligand>
        <name>substrate</name>
    </ligand>
</feature>
<feature type="binding site" evidence="11 12">
    <location>
        <begin position="356"/>
        <end position="359"/>
    </location>
    <ligand>
        <name>ATP</name>
        <dbReference type="ChEBI" id="CHEBI:30616"/>
    </ligand>
</feature>
<dbReference type="GO" id="GO:0005524">
    <property type="term" value="F:ATP binding"/>
    <property type="evidence" value="ECO:0007669"/>
    <property type="project" value="UniProtKB-KW"/>
</dbReference>
<keyword evidence="11" id="KW-0324">Glycolysis</keyword>
<dbReference type="FunFam" id="3.40.50.1260:FF:000003">
    <property type="entry name" value="Phosphoglycerate kinase"/>
    <property type="match status" value="1"/>
</dbReference>
<evidence type="ECO:0000256" key="7">
    <source>
        <dbReference type="ARBA" id="ARBA00022679"/>
    </source>
</evidence>
<protein>
    <recommendedName>
        <fullName evidence="6 11">Phosphoglycerate kinase</fullName>
        <ecNumber evidence="5 11">2.7.2.3</ecNumber>
    </recommendedName>
</protein>
<accession>A0A660SR33</accession>
<comment type="caution">
    <text evidence="11">Lacks conserved residue(s) required for the propagation of feature annotation.</text>
</comment>
<proteinExistence type="inferred from homology"/>
<dbReference type="GO" id="GO:0004618">
    <property type="term" value="F:phosphoglycerate kinase activity"/>
    <property type="evidence" value="ECO:0007669"/>
    <property type="project" value="UniProtKB-UniRule"/>
</dbReference>
<dbReference type="PRINTS" id="PR00477">
    <property type="entry name" value="PHGLYCKINASE"/>
</dbReference>
<dbReference type="InterPro" id="IPR015824">
    <property type="entry name" value="Phosphoglycerate_kinase_N"/>
</dbReference>
<dbReference type="UniPathway" id="UPA00109">
    <property type="reaction ID" value="UER00185"/>
</dbReference>
<dbReference type="AlphaFoldDB" id="A0A660SR33"/>
<evidence type="ECO:0000313" key="15">
    <source>
        <dbReference type="Proteomes" id="UP000271125"/>
    </source>
</evidence>
<dbReference type="GO" id="GO:0005829">
    <property type="term" value="C:cytosol"/>
    <property type="evidence" value="ECO:0007669"/>
    <property type="project" value="TreeGrafter"/>
</dbReference>
<comment type="similarity">
    <text evidence="3 11 13">Belongs to the phosphoglycerate kinase family.</text>
</comment>
<evidence type="ECO:0000256" key="11">
    <source>
        <dbReference type="HAMAP-Rule" id="MF_00145"/>
    </source>
</evidence>
<evidence type="ECO:0000256" key="2">
    <source>
        <dbReference type="ARBA" id="ARBA00004838"/>
    </source>
</evidence>
<feature type="binding site" evidence="11">
    <location>
        <position position="154"/>
    </location>
    <ligand>
        <name>substrate</name>
    </ligand>
</feature>
<organism evidence="14 15">
    <name type="scientific">candidate division TA06 bacterium</name>
    <dbReference type="NCBI Taxonomy" id="2250710"/>
    <lineage>
        <taxon>Bacteria</taxon>
        <taxon>Bacteria division TA06</taxon>
    </lineage>
</organism>
<evidence type="ECO:0000256" key="9">
    <source>
        <dbReference type="ARBA" id="ARBA00022777"/>
    </source>
</evidence>
<keyword evidence="10 11" id="KW-0067">ATP-binding</keyword>